<dbReference type="OrthoDB" id="3238066at2"/>
<evidence type="ECO:0000313" key="1">
    <source>
        <dbReference type="EMBL" id="REE03113.1"/>
    </source>
</evidence>
<comment type="caution">
    <text evidence="1">The sequence shown here is derived from an EMBL/GenBank/DDBJ whole genome shotgun (WGS) entry which is preliminary data.</text>
</comment>
<dbReference type="SUPFAM" id="SSF51338">
    <property type="entry name" value="Composite domain of metallo-dependent hydrolases"/>
    <property type="match status" value="1"/>
</dbReference>
<dbReference type="EMBL" id="QREH01000001">
    <property type="protein sequence ID" value="REE03113.1"/>
    <property type="molecule type" value="Genomic_DNA"/>
</dbReference>
<gene>
    <name evidence="1" type="ORF">C8E99_0914</name>
</gene>
<dbReference type="InterPro" id="IPR011059">
    <property type="entry name" value="Metal-dep_hydrolase_composite"/>
</dbReference>
<evidence type="ECO:0008006" key="3">
    <source>
        <dbReference type="Google" id="ProtNLM"/>
    </source>
</evidence>
<dbReference type="PANTHER" id="PTHR22642:SF2">
    <property type="entry name" value="PROTEIN LONG AFTER FAR-RED 3"/>
    <property type="match status" value="1"/>
</dbReference>
<dbReference type="RefSeq" id="WP_115931288.1">
    <property type="nucleotide sequence ID" value="NZ_QREH01000001.1"/>
</dbReference>
<dbReference type="Gene3D" id="2.30.40.10">
    <property type="entry name" value="Urease, subunit C, domain 1"/>
    <property type="match status" value="1"/>
</dbReference>
<proteinExistence type="predicted"/>
<sequence length="382" mass="38154">MSTLFVNGTLHSTADPYATAMLVVSGSVAWVGAEDTAASMRARSGADWQVMDLDGALVVPAFVDSLVLDPSPARQPAHDAGPLTHADTTAGSAGVFLSVTGGPMGAGASGASGGQVIHYRAVGPDEAAGTADDLAAVVSADTVAGLSAVVGPGGLDAAGVTRLTASATAAGIQLYLLPQDPDALAAVISALRSTAEAQGTPALGMVRHRLSWNGPVEQEAIQTLAENSLSFTAVPDADGTLTAPIASLLSNAVPVSFGSGAQAPDLWSAIRASLEHADPDQRISARSGFTAATKAGLRALPMSIGAGLSMAGRIAPSSPATFGIWAAEALSVQAPDGRVAAWSTDTRAGTPLLPVLEEGTAAPECLATLVDGTEVYRSPAWT</sequence>
<organism evidence="1 2">
    <name type="scientific">Citricoccus muralis</name>
    <dbReference type="NCBI Taxonomy" id="169134"/>
    <lineage>
        <taxon>Bacteria</taxon>
        <taxon>Bacillati</taxon>
        <taxon>Actinomycetota</taxon>
        <taxon>Actinomycetes</taxon>
        <taxon>Micrococcales</taxon>
        <taxon>Micrococcaceae</taxon>
        <taxon>Citricoccus</taxon>
    </lineage>
</organism>
<dbReference type="Proteomes" id="UP000256727">
    <property type="component" value="Unassembled WGS sequence"/>
</dbReference>
<evidence type="ECO:0000313" key="2">
    <source>
        <dbReference type="Proteomes" id="UP000256727"/>
    </source>
</evidence>
<dbReference type="GO" id="GO:0016810">
    <property type="term" value="F:hydrolase activity, acting on carbon-nitrogen (but not peptide) bonds"/>
    <property type="evidence" value="ECO:0007669"/>
    <property type="project" value="InterPro"/>
</dbReference>
<protein>
    <recommendedName>
        <fullName evidence="3">Amidohydrolase family protein</fullName>
    </recommendedName>
</protein>
<dbReference type="AlphaFoldDB" id="A0A3D9LD62"/>
<name>A0A3D9LD62_9MICC</name>
<reference evidence="1 2" key="1">
    <citation type="submission" date="2018-07" db="EMBL/GenBank/DDBJ databases">
        <title>Sequencing the genomes of 1000 actinobacteria strains.</title>
        <authorList>
            <person name="Klenk H.-P."/>
        </authorList>
    </citation>
    <scope>NUCLEOTIDE SEQUENCE [LARGE SCALE GENOMIC DNA]</scope>
    <source>
        <strain evidence="1 2">DSM 14442</strain>
    </source>
</reference>
<dbReference type="PANTHER" id="PTHR22642">
    <property type="entry name" value="IMIDAZOLONEPROPIONASE"/>
    <property type="match status" value="1"/>
</dbReference>
<keyword evidence="2" id="KW-1185">Reference proteome</keyword>
<accession>A0A3D9LD62</accession>